<evidence type="ECO:0000256" key="7">
    <source>
        <dbReference type="ARBA" id="ARBA00023235"/>
    </source>
</evidence>
<dbReference type="Pfam" id="PF00254">
    <property type="entry name" value="FKBP_C"/>
    <property type="match status" value="1"/>
</dbReference>
<dbReference type="STRING" id="1118060.GCA_000311845_00724"/>
<evidence type="ECO:0000256" key="9">
    <source>
        <dbReference type="PROSITE-ProRule" id="PRU00277"/>
    </source>
</evidence>
<comment type="catalytic activity">
    <reaction evidence="1 9 10">
        <text>[protein]-peptidylproline (omega=180) = [protein]-peptidylproline (omega=0)</text>
        <dbReference type="Rhea" id="RHEA:16237"/>
        <dbReference type="Rhea" id="RHEA-COMP:10747"/>
        <dbReference type="Rhea" id="RHEA-COMP:10748"/>
        <dbReference type="ChEBI" id="CHEBI:83833"/>
        <dbReference type="ChEBI" id="CHEBI:83834"/>
        <dbReference type="EC" id="5.2.1.8"/>
    </reaction>
</comment>
<dbReference type="InterPro" id="IPR046357">
    <property type="entry name" value="PPIase_dom_sf"/>
</dbReference>
<keyword evidence="13" id="KW-1185">Reference proteome</keyword>
<keyword evidence="6" id="KW-0143">Chaperone</keyword>
<comment type="function">
    <text evidence="8">Also involved in hydrogenase metallocenter assembly, probably by participating in the nickel insertion step. This function in hydrogenase biosynthesis requires chaperone activity and the presence of the metal-binding domain, but not PPIase activity.</text>
</comment>
<dbReference type="GO" id="GO:0003755">
    <property type="term" value="F:peptidyl-prolyl cis-trans isomerase activity"/>
    <property type="evidence" value="ECO:0007669"/>
    <property type="project" value="UniProtKB-UniRule"/>
</dbReference>
<dbReference type="Proteomes" id="UP000196560">
    <property type="component" value="Unassembled WGS sequence"/>
</dbReference>
<evidence type="ECO:0000256" key="1">
    <source>
        <dbReference type="ARBA" id="ARBA00000971"/>
    </source>
</evidence>
<protein>
    <recommendedName>
        <fullName evidence="10">Peptidyl-prolyl cis-trans isomerase</fullName>
        <ecNumber evidence="10">5.2.1.8</ecNumber>
    </recommendedName>
</protein>
<gene>
    <name evidence="12" type="ORF">B5G21_04740</name>
</gene>
<reference evidence="13" key="1">
    <citation type="submission" date="2017-04" db="EMBL/GenBank/DDBJ databases">
        <title>Function of individual gut microbiota members based on whole genome sequencing of pure cultures obtained from chicken caecum.</title>
        <authorList>
            <person name="Medvecky M."/>
            <person name="Cejkova D."/>
            <person name="Polansky O."/>
            <person name="Karasova D."/>
            <person name="Kubasova T."/>
            <person name="Cizek A."/>
            <person name="Rychlik I."/>
        </authorList>
    </citation>
    <scope>NUCLEOTIDE SEQUENCE [LARGE SCALE GENOMIC DNA]</scope>
    <source>
        <strain evidence="13">An70</strain>
    </source>
</reference>
<keyword evidence="5 9" id="KW-0697">Rotamase</keyword>
<comment type="subcellular location">
    <subcellularLocation>
        <location evidence="2">Cytoplasm</location>
    </subcellularLocation>
</comment>
<evidence type="ECO:0000256" key="2">
    <source>
        <dbReference type="ARBA" id="ARBA00004496"/>
    </source>
</evidence>
<evidence type="ECO:0000256" key="10">
    <source>
        <dbReference type="RuleBase" id="RU003915"/>
    </source>
</evidence>
<accession>A0A1Y3U3T2</accession>
<dbReference type="PANTHER" id="PTHR47861:SF3">
    <property type="entry name" value="FKBP-TYPE PEPTIDYL-PROLYL CIS-TRANS ISOMERASE SLYD"/>
    <property type="match status" value="1"/>
</dbReference>
<organism evidence="12 13">
    <name type="scientific">Enorma massiliensis</name>
    <dbReference type="NCBI Taxonomy" id="1472761"/>
    <lineage>
        <taxon>Bacteria</taxon>
        <taxon>Bacillati</taxon>
        <taxon>Actinomycetota</taxon>
        <taxon>Coriobacteriia</taxon>
        <taxon>Coriobacteriales</taxon>
        <taxon>Coriobacteriaceae</taxon>
        <taxon>Enorma</taxon>
    </lineage>
</organism>
<dbReference type="GO" id="GO:0042026">
    <property type="term" value="P:protein refolding"/>
    <property type="evidence" value="ECO:0007669"/>
    <property type="project" value="UniProtKB-ARBA"/>
</dbReference>
<evidence type="ECO:0000313" key="13">
    <source>
        <dbReference type="Proteomes" id="UP000196560"/>
    </source>
</evidence>
<evidence type="ECO:0000259" key="11">
    <source>
        <dbReference type="PROSITE" id="PS50059"/>
    </source>
</evidence>
<keyword evidence="4" id="KW-0963">Cytoplasm</keyword>
<feature type="domain" description="PPIase FKBP-type" evidence="11">
    <location>
        <begin position="5"/>
        <end position="82"/>
    </location>
</feature>
<evidence type="ECO:0000256" key="8">
    <source>
        <dbReference type="ARBA" id="ARBA00037071"/>
    </source>
</evidence>
<dbReference type="eggNOG" id="COG1047">
    <property type="taxonomic scope" value="Bacteria"/>
</dbReference>
<evidence type="ECO:0000256" key="5">
    <source>
        <dbReference type="ARBA" id="ARBA00023110"/>
    </source>
</evidence>
<sequence length="143" mass="15525">MSNTGKKLRVHYRGTLDDGTQFDSSYDRGETLEFVCGAGQMIAGFDAAVVDMQEGEKKIVRIPAAEAYGERRDDLILTFPANQVPNIEQINAGDKLFLQTPSGQPVPATVIKVDETGVVLDANHELAGKDLTFDIELVEVAEA</sequence>
<keyword evidence="7 9" id="KW-0413">Isomerase</keyword>
<dbReference type="SUPFAM" id="SSF54534">
    <property type="entry name" value="FKBP-like"/>
    <property type="match status" value="1"/>
</dbReference>
<name>A0A1Y3U3T2_9ACTN</name>
<dbReference type="PROSITE" id="PS50059">
    <property type="entry name" value="FKBP_PPIASE"/>
    <property type="match status" value="1"/>
</dbReference>
<evidence type="ECO:0000256" key="4">
    <source>
        <dbReference type="ARBA" id="ARBA00022490"/>
    </source>
</evidence>
<dbReference type="AlphaFoldDB" id="A0A1Y3U3T2"/>
<dbReference type="GO" id="GO:0005737">
    <property type="term" value="C:cytoplasm"/>
    <property type="evidence" value="ECO:0007669"/>
    <property type="project" value="UniProtKB-SubCell"/>
</dbReference>
<comment type="similarity">
    <text evidence="3 10">Belongs to the FKBP-type PPIase family.</text>
</comment>
<evidence type="ECO:0000256" key="6">
    <source>
        <dbReference type="ARBA" id="ARBA00023186"/>
    </source>
</evidence>
<evidence type="ECO:0000256" key="3">
    <source>
        <dbReference type="ARBA" id="ARBA00006577"/>
    </source>
</evidence>
<proteinExistence type="inferred from homology"/>
<dbReference type="PANTHER" id="PTHR47861">
    <property type="entry name" value="FKBP-TYPE PEPTIDYL-PROLYL CIS-TRANS ISOMERASE SLYD"/>
    <property type="match status" value="1"/>
</dbReference>
<comment type="caution">
    <text evidence="12">The sequence shown here is derived from an EMBL/GenBank/DDBJ whole genome shotgun (WGS) entry which is preliminary data.</text>
</comment>
<dbReference type="RefSeq" id="WP_087186236.1">
    <property type="nucleotide sequence ID" value="NZ_DBFZLK010000066.1"/>
</dbReference>
<dbReference type="InterPro" id="IPR001179">
    <property type="entry name" value="PPIase_FKBP_dom"/>
</dbReference>
<dbReference type="Gene3D" id="3.10.50.40">
    <property type="match status" value="1"/>
</dbReference>
<evidence type="ECO:0000313" key="12">
    <source>
        <dbReference type="EMBL" id="OUN43442.1"/>
    </source>
</evidence>
<dbReference type="EC" id="5.2.1.8" evidence="10"/>
<dbReference type="EMBL" id="NFHO01000004">
    <property type="protein sequence ID" value="OUN43442.1"/>
    <property type="molecule type" value="Genomic_DNA"/>
</dbReference>